<feature type="compositionally biased region" description="Polar residues" evidence="1">
    <location>
        <begin position="472"/>
        <end position="489"/>
    </location>
</feature>
<evidence type="ECO:0000259" key="2">
    <source>
        <dbReference type="PROSITE" id="PS50235"/>
    </source>
</evidence>
<dbReference type="Pfam" id="PF00443">
    <property type="entry name" value="UCH"/>
    <property type="match status" value="1"/>
</dbReference>
<dbReference type="SUPFAM" id="SSF54001">
    <property type="entry name" value="Cysteine proteinases"/>
    <property type="match status" value="1"/>
</dbReference>
<evidence type="ECO:0000313" key="3">
    <source>
        <dbReference type="Ensembl" id="ENSLLEP00000037076.1"/>
    </source>
</evidence>
<dbReference type="Gene3D" id="1.10.287.160">
    <property type="entry name" value="HR1 repeat"/>
    <property type="match status" value="1"/>
</dbReference>
<dbReference type="PANTHER" id="PTHR24006">
    <property type="entry name" value="UBIQUITIN CARBOXYL-TERMINAL HYDROLASE"/>
    <property type="match status" value="1"/>
</dbReference>
<feature type="compositionally biased region" description="Polar residues" evidence="1">
    <location>
        <begin position="46"/>
        <end position="61"/>
    </location>
</feature>
<dbReference type="GO" id="GO:0005634">
    <property type="term" value="C:nucleus"/>
    <property type="evidence" value="ECO:0007669"/>
    <property type="project" value="TreeGrafter"/>
</dbReference>
<proteinExistence type="predicted"/>
<dbReference type="PANTHER" id="PTHR24006:SF710">
    <property type="entry name" value="UBIQUITIN CARBOXYL-TERMINAL HYDROLASE 38"/>
    <property type="match status" value="1"/>
</dbReference>
<feature type="domain" description="USP" evidence="2">
    <location>
        <begin position="559"/>
        <end position="934"/>
    </location>
</feature>
<feature type="compositionally biased region" description="Polar residues" evidence="1">
    <location>
        <begin position="865"/>
        <end position="886"/>
    </location>
</feature>
<dbReference type="OrthoDB" id="2420415at2759"/>
<dbReference type="InterPro" id="IPR018200">
    <property type="entry name" value="USP_CS"/>
</dbReference>
<dbReference type="InterPro" id="IPR036274">
    <property type="entry name" value="HR1_rpt_sf"/>
</dbReference>
<dbReference type="InterPro" id="IPR038765">
    <property type="entry name" value="Papain-like_cys_pep_sf"/>
</dbReference>
<evidence type="ECO:0000313" key="4">
    <source>
        <dbReference type="Proteomes" id="UP000694569"/>
    </source>
</evidence>
<feature type="region of interest" description="Disordered" evidence="1">
    <location>
        <begin position="864"/>
        <end position="895"/>
    </location>
</feature>
<dbReference type="SUPFAM" id="SSF46585">
    <property type="entry name" value="HR1 repeat"/>
    <property type="match status" value="1"/>
</dbReference>
<reference evidence="3" key="2">
    <citation type="submission" date="2025-09" db="UniProtKB">
        <authorList>
            <consortium name="Ensembl"/>
        </authorList>
    </citation>
    <scope>IDENTIFICATION</scope>
</reference>
<sequence>MGNTSSVLCCAPCRRSRRVHPLRPVHREFLHGPSQPSEHPKADVTSAGSDGSASNIADPATQLSFSQIRENVLREINRELKIKDGAERLRKVTKTAKHLQDVDDFLRKSTARLEELNNWLQNVNACIADREELHLPGMCEGLNEENDDHPGVVAEELKVLHVDNVVTSAEEVSELEEVNFDDVILPLFEIDEQETSDMEDVVLPVEEITESEVANVDMILLPFEDLIMPAMENVILPAGEVRPQMEEVHVDNVITSAEEISELEEVNFDDVILPLFEIDEQETSDMEDVVLPVEEITESEVANVDMILLPFEDLIMPAMENVILPAGEVRPQMEEVHVDNVITSAEEISELEEVNFDDVILPLFEIDEQETSDMEDVVLPVEEITESEVANVDMILLPFEDLIMPAMENVILPVGEVRPQMEEVHVDNVVTSAEEISELEEVNFDNVILPLFEIDEQETSDMEDVNNNSATCTVESDANNSATSTVESDNANNSAASSMESRDLVNVHFEYSVTDSEEESDTSEEELSLALALSLLTSRSSATVNSEPQQTSTPNAPNMGLRNLGNTCFMNSVLQALFMATRFRDCVLSVTTACPLIVELQRVFIELKYNEGQVFSPRLFLEASRPKRFDAGSQQDCMEYMRFLLSSLHDEERMTFLHCQRPSNNQDNKEQKTLIEKMFRGQMETSITCKTCLNISQNNDIFADLCLAFPPSSAGGPAQRRAPSLMGRNQAGISITDLLNRSLAPETLEGDNRYACSFCGSHQNAEKTMRIVEEPEYLTLTLMRFSYDRTLGAMHKLFDPVFIPATLLLPVETSSSLGRAGFVPAPELQCQASTQRQVRYIISSVVVHSGATANSGHYYTYAGDDSSTAGDVQPETRPSQQTSVQAAGSEAPPGRMNWFEFNDSRVTATSWDSVSNMSRHSQNATSYVLIYEKLSCEE</sequence>
<name>A0A8C5QGA7_9ANUR</name>
<dbReference type="GO" id="GO:0005829">
    <property type="term" value="C:cytosol"/>
    <property type="evidence" value="ECO:0007669"/>
    <property type="project" value="TreeGrafter"/>
</dbReference>
<feature type="region of interest" description="Disordered" evidence="1">
    <location>
        <begin position="28"/>
        <end position="61"/>
    </location>
</feature>
<reference evidence="3" key="1">
    <citation type="submission" date="2025-08" db="UniProtKB">
        <authorList>
            <consortium name="Ensembl"/>
        </authorList>
    </citation>
    <scope>IDENTIFICATION</scope>
</reference>
<dbReference type="PROSITE" id="PS50235">
    <property type="entry name" value="USP_3"/>
    <property type="match status" value="1"/>
</dbReference>
<evidence type="ECO:0000256" key="1">
    <source>
        <dbReference type="SAM" id="MobiDB-lite"/>
    </source>
</evidence>
<dbReference type="GO" id="GO:0004843">
    <property type="term" value="F:cysteine-type deubiquitinase activity"/>
    <property type="evidence" value="ECO:0007669"/>
    <property type="project" value="InterPro"/>
</dbReference>
<protein>
    <recommendedName>
        <fullName evidence="2">USP domain-containing protein</fullName>
    </recommendedName>
</protein>
<dbReference type="Ensembl" id="ENSLLET00000038506.1">
    <property type="protein sequence ID" value="ENSLLEP00000037076.1"/>
    <property type="gene ID" value="ENSLLEG00000023482.1"/>
</dbReference>
<keyword evidence="4" id="KW-1185">Reference proteome</keyword>
<dbReference type="PROSITE" id="PS00972">
    <property type="entry name" value="USP_1"/>
    <property type="match status" value="1"/>
</dbReference>
<dbReference type="GeneTree" id="ENSGT00940000158403"/>
<dbReference type="InterPro" id="IPR050164">
    <property type="entry name" value="Peptidase_C19"/>
</dbReference>
<dbReference type="InterPro" id="IPR011072">
    <property type="entry name" value="HR1_rho-bd"/>
</dbReference>
<feature type="region of interest" description="Disordered" evidence="1">
    <location>
        <begin position="472"/>
        <end position="499"/>
    </location>
</feature>
<dbReference type="GO" id="GO:0007165">
    <property type="term" value="P:signal transduction"/>
    <property type="evidence" value="ECO:0007669"/>
    <property type="project" value="InterPro"/>
</dbReference>
<accession>A0A8C5QGA7</accession>
<dbReference type="AlphaFoldDB" id="A0A8C5QGA7"/>
<dbReference type="GO" id="GO:0016579">
    <property type="term" value="P:protein deubiquitination"/>
    <property type="evidence" value="ECO:0007669"/>
    <property type="project" value="InterPro"/>
</dbReference>
<dbReference type="InterPro" id="IPR001394">
    <property type="entry name" value="Peptidase_C19_UCH"/>
</dbReference>
<dbReference type="Gene3D" id="3.90.70.10">
    <property type="entry name" value="Cysteine proteinases"/>
    <property type="match status" value="1"/>
</dbReference>
<dbReference type="Proteomes" id="UP000694569">
    <property type="component" value="Unplaced"/>
</dbReference>
<organism evidence="3 4">
    <name type="scientific">Leptobrachium leishanense</name>
    <name type="common">Leishan spiny toad</name>
    <dbReference type="NCBI Taxonomy" id="445787"/>
    <lineage>
        <taxon>Eukaryota</taxon>
        <taxon>Metazoa</taxon>
        <taxon>Chordata</taxon>
        <taxon>Craniata</taxon>
        <taxon>Vertebrata</taxon>
        <taxon>Euteleostomi</taxon>
        <taxon>Amphibia</taxon>
        <taxon>Batrachia</taxon>
        <taxon>Anura</taxon>
        <taxon>Pelobatoidea</taxon>
        <taxon>Megophryidae</taxon>
        <taxon>Leptobrachium</taxon>
    </lineage>
</organism>
<dbReference type="SMART" id="SM00742">
    <property type="entry name" value="Hr1"/>
    <property type="match status" value="1"/>
</dbReference>
<dbReference type="InterPro" id="IPR028889">
    <property type="entry name" value="USP"/>
</dbReference>